<dbReference type="PANTHER" id="PTHR43563">
    <property type="entry name" value="AMINE OXIDASE"/>
    <property type="match status" value="1"/>
</dbReference>
<comment type="similarity">
    <text evidence="2">Belongs to the flavin monoamine oxidase family.</text>
</comment>
<feature type="binding site" evidence="4">
    <location>
        <begin position="34"/>
        <end position="35"/>
    </location>
    <ligand>
        <name>FAD</name>
        <dbReference type="ChEBI" id="CHEBI:57692"/>
    </ligand>
</feature>
<dbReference type="RefSeq" id="WP_183798950.1">
    <property type="nucleotide sequence ID" value="NZ_JACIEE010000001.1"/>
</dbReference>
<dbReference type="SUPFAM" id="SSF54373">
    <property type="entry name" value="FAD-linked reductases, C-terminal domain"/>
    <property type="match status" value="1"/>
</dbReference>
<sequence>MSQRHDVIVVGAGFAGLSAALSLVDKGMDVVVLEAADRVGGRVESAVFGDGTRVDTGAQFVCDDMENVIALLARYGKTLVQTPMAGESIVQPPGRDDDEAYAQARALRLRLRGLDPADPALAGLTVADWLAAQPVSPDAALAFRSTVEGLWCRPIGELPLWYLVSNDRRITNRQTEIEYFVAETIHSLAEDMAAGLGSRLLTGHPVTRISTGPNGVEVSAAGASFLARQAIVAVPPVMASRIAYAPALPVKLSAALGAWRSGTVIKALVRYHTPFWHDEGLSGLVAWRDPVGLFSCDVSRNGPGATLVVFIAGPLAQSWRQMPQAELQETILEKLAGALGAEARNAADLIIRDWTDDLWCGGGYGDTICDMQARDAEDMLRAGFGPIRFASAELSPSFPCYVEGAIVAGRAAVEALPGRVSSQ</sequence>
<evidence type="ECO:0000256" key="4">
    <source>
        <dbReference type="PIRSR" id="PIRSR601613-1"/>
    </source>
</evidence>
<dbReference type="Gene3D" id="3.50.50.60">
    <property type="entry name" value="FAD/NAD(P)-binding domain"/>
    <property type="match status" value="1"/>
</dbReference>
<dbReference type="PANTHER" id="PTHR43563:SF1">
    <property type="entry name" value="AMINE OXIDASE [FLAVIN-CONTAINING] B"/>
    <property type="match status" value="1"/>
</dbReference>
<reference evidence="6 7" key="1">
    <citation type="submission" date="2020-08" db="EMBL/GenBank/DDBJ databases">
        <title>Genomic Encyclopedia of Type Strains, Phase IV (KMG-IV): sequencing the most valuable type-strain genomes for metagenomic binning, comparative biology and taxonomic classification.</title>
        <authorList>
            <person name="Goeker M."/>
        </authorList>
    </citation>
    <scope>NUCLEOTIDE SEQUENCE [LARGE SCALE GENOMIC DNA]</scope>
    <source>
        <strain evidence="6 7">DSM 100211</strain>
    </source>
</reference>
<comment type="cofactor">
    <cofactor evidence="1">
        <name>FAD</name>
        <dbReference type="ChEBI" id="CHEBI:57692"/>
    </cofactor>
</comment>
<dbReference type="InterPro" id="IPR036188">
    <property type="entry name" value="FAD/NAD-bd_sf"/>
</dbReference>
<evidence type="ECO:0000313" key="6">
    <source>
        <dbReference type="EMBL" id="MBB3975474.1"/>
    </source>
</evidence>
<feature type="binding site" evidence="4">
    <location>
        <position position="393"/>
    </location>
    <ligand>
        <name>FAD</name>
        <dbReference type="ChEBI" id="CHEBI:57692"/>
    </ligand>
</feature>
<keyword evidence="3 6" id="KW-0560">Oxidoreductase</keyword>
<dbReference type="Proteomes" id="UP000574761">
    <property type="component" value="Unassembled WGS sequence"/>
</dbReference>
<keyword evidence="7" id="KW-1185">Reference proteome</keyword>
<comment type="caution">
    <text evidence="6">The sequence shown here is derived from an EMBL/GenBank/DDBJ whole genome shotgun (WGS) entry which is preliminary data.</text>
</comment>
<evidence type="ECO:0000313" key="7">
    <source>
        <dbReference type="Proteomes" id="UP000574761"/>
    </source>
</evidence>
<evidence type="ECO:0000259" key="5">
    <source>
        <dbReference type="Pfam" id="PF01593"/>
    </source>
</evidence>
<dbReference type="AlphaFoldDB" id="A0A7W6D412"/>
<dbReference type="EC" id="1.4.3.4" evidence="6"/>
<accession>A0A7W6D412</accession>
<protein>
    <submittedName>
        <fullName evidence="6">Monoamine oxidase</fullName>
        <ecNumber evidence="6">1.4.3.4</ecNumber>
    </submittedName>
</protein>
<dbReference type="InterPro" id="IPR001613">
    <property type="entry name" value="Flavin_amine_oxidase"/>
</dbReference>
<dbReference type="EMBL" id="JACIEE010000001">
    <property type="protein sequence ID" value="MBB3975474.1"/>
    <property type="molecule type" value="Genomic_DNA"/>
</dbReference>
<proteinExistence type="inferred from homology"/>
<evidence type="ECO:0000256" key="1">
    <source>
        <dbReference type="ARBA" id="ARBA00001974"/>
    </source>
</evidence>
<gene>
    <name evidence="6" type="ORF">GGQ64_000650</name>
</gene>
<dbReference type="InterPro" id="IPR002937">
    <property type="entry name" value="Amino_oxidase"/>
</dbReference>
<feature type="binding site" evidence="4">
    <location>
        <position position="310"/>
    </location>
    <ligand>
        <name>substrate</name>
    </ligand>
</feature>
<feature type="binding site" evidence="4">
    <location>
        <position position="206"/>
    </location>
    <ligand>
        <name>FAD</name>
        <dbReference type="ChEBI" id="CHEBI:57692"/>
    </ligand>
</feature>
<feature type="domain" description="Amine oxidase" evidence="5">
    <location>
        <begin position="14"/>
        <end position="415"/>
    </location>
</feature>
<dbReference type="GO" id="GO:0097621">
    <property type="term" value="F:monoamine oxidase activity"/>
    <property type="evidence" value="ECO:0007669"/>
    <property type="project" value="UniProtKB-EC"/>
</dbReference>
<dbReference type="SUPFAM" id="SSF51905">
    <property type="entry name" value="FAD/NAD(P)-binding domain"/>
    <property type="match status" value="1"/>
</dbReference>
<dbReference type="InterPro" id="IPR050703">
    <property type="entry name" value="Flavin_MAO"/>
</dbReference>
<evidence type="ECO:0000256" key="2">
    <source>
        <dbReference type="ARBA" id="ARBA00005995"/>
    </source>
</evidence>
<organism evidence="6 7">
    <name type="scientific">Mycoplana azooxidifex</name>
    <dbReference type="NCBI Taxonomy" id="1636188"/>
    <lineage>
        <taxon>Bacteria</taxon>
        <taxon>Pseudomonadati</taxon>
        <taxon>Pseudomonadota</taxon>
        <taxon>Alphaproteobacteria</taxon>
        <taxon>Hyphomicrobiales</taxon>
        <taxon>Rhizobiaceae</taxon>
        <taxon>Mycoplana</taxon>
    </lineage>
</organism>
<dbReference type="Pfam" id="PF01593">
    <property type="entry name" value="Amino_oxidase"/>
    <property type="match status" value="1"/>
</dbReference>
<name>A0A7W6D412_9HYPH</name>
<dbReference type="PRINTS" id="PR00757">
    <property type="entry name" value="AMINEOXDASEF"/>
</dbReference>
<evidence type="ECO:0000256" key="3">
    <source>
        <dbReference type="ARBA" id="ARBA00023002"/>
    </source>
</evidence>